<name>A0A0E9WYR1_ANGAN</name>
<organism evidence="1">
    <name type="scientific">Anguilla anguilla</name>
    <name type="common">European freshwater eel</name>
    <name type="synonym">Muraena anguilla</name>
    <dbReference type="NCBI Taxonomy" id="7936"/>
    <lineage>
        <taxon>Eukaryota</taxon>
        <taxon>Metazoa</taxon>
        <taxon>Chordata</taxon>
        <taxon>Craniata</taxon>
        <taxon>Vertebrata</taxon>
        <taxon>Euteleostomi</taxon>
        <taxon>Actinopterygii</taxon>
        <taxon>Neopterygii</taxon>
        <taxon>Teleostei</taxon>
        <taxon>Anguilliformes</taxon>
        <taxon>Anguillidae</taxon>
        <taxon>Anguilla</taxon>
    </lineage>
</organism>
<protein>
    <submittedName>
        <fullName evidence="1">Uncharacterized protein</fullName>
    </submittedName>
</protein>
<proteinExistence type="predicted"/>
<reference evidence="1" key="2">
    <citation type="journal article" date="2015" name="Fish Shellfish Immunol.">
        <title>Early steps in the European eel (Anguilla anguilla)-Vibrio vulnificus interaction in the gills: Role of the RtxA13 toxin.</title>
        <authorList>
            <person name="Callol A."/>
            <person name="Pajuelo D."/>
            <person name="Ebbesson L."/>
            <person name="Teles M."/>
            <person name="MacKenzie S."/>
            <person name="Amaro C."/>
        </authorList>
    </citation>
    <scope>NUCLEOTIDE SEQUENCE</scope>
</reference>
<evidence type="ECO:0000313" key="1">
    <source>
        <dbReference type="EMBL" id="JAH94593.1"/>
    </source>
</evidence>
<sequence>MLGNKNNKKNTVIKSNLHQKQTQCLFIHTFIPPILIPEHHITLTLDILPSLSS</sequence>
<reference evidence="1" key="1">
    <citation type="submission" date="2014-11" db="EMBL/GenBank/DDBJ databases">
        <authorList>
            <person name="Amaro Gonzalez C."/>
        </authorList>
    </citation>
    <scope>NUCLEOTIDE SEQUENCE</scope>
</reference>
<dbReference type="AlphaFoldDB" id="A0A0E9WYR1"/>
<accession>A0A0E9WYR1</accession>
<dbReference type="EMBL" id="GBXM01013984">
    <property type="protein sequence ID" value="JAH94593.1"/>
    <property type="molecule type" value="Transcribed_RNA"/>
</dbReference>